<organism evidence="4 5">
    <name type="scientific">Plastoroseomonas hellenica</name>
    <dbReference type="NCBI Taxonomy" id="2687306"/>
    <lineage>
        <taxon>Bacteria</taxon>
        <taxon>Pseudomonadati</taxon>
        <taxon>Pseudomonadota</taxon>
        <taxon>Alphaproteobacteria</taxon>
        <taxon>Acetobacterales</taxon>
        <taxon>Acetobacteraceae</taxon>
        <taxon>Plastoroseomonas</taxon>
    </lineage>
</organism>
<reference evidence="5" key="1">
    <citation type="journal article" date="2021" name="Syst. Appl. Microbiol.">
        <title>Roseomonas hellenica sp. nov., isolated from roots of wild-growing Alkanna tinctoria.</title>
        <authorList>
            <person name="Rat A."/>
            <person name="Naranjo H.D."/>
            <person name="Lebbe L."/>
            <person name="Cnockaert M."/>
            <person name="Krigas N."/>
            <person name="Grigoriadou K."/>
            <person name="Maloupa E."/>
            <person name="Willems A."/>
        </authorList>
    </citation>
    <scope>NUCLEOTIDE SEQUENCE [LARGE SCALE GENOMIC DNA]</scope>
    <source>
        <strain evidence="5">LMG 31523</strain>
    </source>
</reference>
<comment type="similarity">
    <text evidence="1">Belongs to the type III secretion exporter family.</text>
</comment>
<keyword evidence="3" id="KW-1133">Transmembrane helix</keyword>
<protein>
    <submittedName>
        <fullName evidence="4">EscU/YscU/HrcU family type III secretion system export apparatus switch protein</fullName>
    </submittedName>
</protein>
<dbReference type="InterPro" id="IPR006135">
    <property type="entry name" value="T3SS_substrate_exporter"/>
</dbReference>
<dbReference type="PANTHER" id="PTHR30531:SF12">
    <property type="entry name" value="FLAGELLAR BIOSYNTHETIC PROTEIN FLHB"/>
    <property type="match status" value="1"/>
</dbReference>
<dbReference type="Gene3D" id="3.40.1690.10">
    <property type="entry name" value="secretion proteins EscU"/>
    <property type="match status" value="1"/>
</dbReference>
<dbReference type="EMBL" id="JAAGBB010000017">
    <property type="protein sequence ID" value="MBR0665726.1"/>
    <property type="molecule type" value="Genomic_DNA"/>
</dbReference>
<dbReference type="RefSeq" id="WP_211853395.1">
    <property type="nucleotide sequence ID" value="NZ_JAAGBB010000017.1"/>
</dbReference>
<accession>A0ABS5EZL6</accession>
<gene>
    <name evidence="4" type="ORF">GXW71_15315</name>
</gene>
<feature type="transmembrane region" description="Helical" evidence="3">
    <location>
        <begin position="85"/>
        <end position="107"/>
    </location>
</feature>
<comment type="caution">
    <text evidence="4">The sequence shown here is derived from an EMBL/GenBank/DDBJ whole genome shotgun (WGS) entry which is preliminary data.</text>
</comment>
<evidence type="ECO:0000256" key="3">
    <source>
        <dbReference type="SAM" id="Phobius"/>
    </source>
</evidence>
<dbReference type="PANTHER" id="PTHR30531">
    <property type="entry name" value="FLAGELLAR BIOSYNTHETIC PROTEIN FLHB"/>
    <property type="match status" value="1"/>
</dbReference>
<feature type="region of interest" description="Disordered" evidence="2">
    <location>
        <begin position="1"/>
        <end position="26"/>
    </location>
</feature>
<keyword evidence="3" id="KW-0812">Transmembrane</keyword>
<evidence type="ECO:0000256" key="1">
    <source>
        <dbReference type="ARBA" id="ARBA00010690"/>
    </source>
</evidence>
<dbReference type="PRINTS" id="PR00950">
    <property type="entry name" value="TYPE3IMSPROT"/>
</dbReference>
<evidence type="ECO:0000313" key="4">
    <source>
        <dbReference type="EMBL" id="MBR0665726.1"/>
    </source>
</evidence>
<evidence type="ECO:0000256" key="2">
    <source>
        <dbReference type="SAM" id="MobiDB-lite"/>
    </source>
</evidence>
<feature type="transmembrane region" description="Helical" evidence="3">
    <location>
        <begin position="35"/>
        <end position="56"/>
    </location>
</feature>
<keyword evidence="5" id="KW-1185">Reference proteome</keyword>
<dbReference type="Proteomes" id="UP001196870">
    <property type="component" value="Unassembled WGS sequence"/>
</dbReference>
<feature type="transmembrane region" description="Helical" evidence="3">
    <location>
        <begin position="189"/>
        <end position="210"/>
    </location>
</feature>
<evidence type="ECO:0000313" key="5">
    <source>
        <dbReference type="Proteomes" id="UP001196870"/>
    </source>
</evidence>
<sequence length="353" mass="37797">MAGEEKDAEDRTEAPTQRRLDRAREEGQVALSREAVMLATLGAGLLGMMVALPPMARELVAALRGVVAMSHSLAPEEAAPALLKLALLTIAPVAGLTLIGAVAGTLLQTRGLVSASGLTPRFSKLNPLAGLKRLLGVDAAIEFLRTLLKLGIVGAALWLALDDPTVLRTLLHEPAAALLGRAADASYGLMRAALMAFAVVATLDLVLVRLRHMRKLGMSREDMRDEQKETDGDPHVKGRMKQLRLAKSRQRMLAAVPKAAVIITNPTHYAVALGYEKGSNAAPRILAKGVDALAARIRAVAEEHKVPIVPNPPLARALHRLELEAEIPPEHYQAVAEIIAFVWRLNNRVAGNS</sequence>
<name>A0ABS5EZL6_9PROT</name>
<feature type="compositionally biased region" description="Basic and acidic residues" evidence="2">
    <location>
        <begin position="220"/>
        <end position="236"/>
    </location>
</feature>
<keyword evidence="3" id="KW-0472">Membrane</keyword>
<dbReference type="SUPFAM" id="SSF160544">
    <property type="entry name" value="EscU C-terminal domain-like"/>
    <property type="match status" value="1"/>
</dbReference>
<dbReference type="Pfam" id="PF01312">
    <property type="entry name" value="Bac_export_2"/>
    <property type="match status" value="1"/>
</dbReference>
<feature type="transmembrane region" description="Helical" evidence="3">
    <location>
        <begin position="143"/>
        <end position="161"/>
    </location>
</feature>
<proteinExistence type="inferred from homology"/>
<dbReference type="InterPro" id="IPR029025">
    <property type="entry name" value="T3SS_substrate_exporter_C"/>
</dbReference>
<feature type="region of interest" description="Disordered" evidence="2">
    <location>
        <begin position="220"/>
        <end position="240"/>
    </location>
</feature>